<dbReference type="PROSITE" id="PS51736">
    <property type="entry name" value="RECOMBINASES_3"/>
    <property type="match status" value="1"/>
</dbReference>
<dbReference type="SMART" id="SM00857">
    <property type="entry name" value="Resolvase"/>
    <property type="match status" value="1"/>
</dbReference>
<dbReference type="Pfam" id="PF00239">
    <property type="entry name" value="Resolvase"/>
    <property type="match status" value="1"/>
</dbReference>
<evidence type="ECO:0000256" key="4">
    <source>
        <dbReference type="ARBA" id="ARBA00023172"/>
    </source>
</evidence>
<comment type="caution">
    <text evidence="8">The sequence shown here is derived from an EMBL/GenBank/DDBJ whole genome shotgun (WGS) entry which is preliminary data.</text>
</comment>
<feature type="active site" description="O-(5'-phospho-DNA)-serine intermediate" evidence="5 6">
    <location>
        <position position="9"/>
    </location>
</feature>
<organism evidence="8 9">
    <name type="scientific">Heyndrickxia camelliae</name>
    <dbReference type="NCBI Taxonomy" id="1707093"/>
    <lineage>
        <taxon>Bacteria</taxon>
        <taxon>Bacillati</taxon>
        <taxon>Bacillota</taxon>
        <taxon>Bacilli</taxon>
        <taxon>Bacillales</taxon>
        <taxon>Bacillaceae</taxon>
        <taxon>Heyndrickxia</taxon>
    </lineage>
</organism>
<dbReference type="InterPro" id="IPR036162">
    <property type="entry name" value="Resolvase-like_N_sf"/>
</dbReference>
<dbReference type="InterPro" id="IPR006120">
    <property type="entry name" value="Resolvase_HTH_dom"/>
</dbReference>
<dbReference type="Gene3D" id="3.40.50.1390">
    <property type="entry name" value="Resolvase, N-terminal catalytic domain"/>
    <property type="match status" value="1"/>
</dbReference>
<dbReference type="PANTHER" id="PTHR30461:SF26">
    <property type="entry name" value="RESOLVASE HOMOLOG YNEB"/>
    <property type="match status" value="1"/>
</dbReference>
<dbReference type="Gene3D" id="1.10.10.60">
    <property type="entry name" value="Homeodomain-like"/>
    <property type="match status" value="1"/>
</dbReference>
<dbReference type="RefSeq" id="WP_101356180.1">
    <property type="nucleotide sequence ID" value="NZ_PIQO01000023.1"/>
</dbReference>
<reference evidence="8 9" key="1">
    <citation type="submission" date="2017-11" db="EMBL/GenBank/DDBJ databases">
        <title>Bacillus camelliae sp. nov., isolated from pu'er tea.</title>
        <authorList>
            <person name="Niu L."/>
        </authorList>
    </citation>
    <scope>NUCLEOTIDE SEQUENCE [LARGE SCALE GENOMIC DNA]</scope>
    <source>
        <strain evidence="8 9">7578-1</strain>
    </source>
</reference>
<dbReference type="Pfam" id="PF02796">
    <property type="entry name" value="HTH_7"/>
    <property type="match status" value="1"/>
</dbReference>
<evidence type="ECO:0000313" key="8">
    <source>
        <dbReference type="EMBL" id="PKR83035.1"/>
    </source>
</evidence>
<name>A0A2N3LEM1_9BACI</name>
<evidence type="ECO:0000256" key="1">
    <source>
        <dbReference type="ARBA" id="ARBA00009913"/>
    </source>
</evidence>
<keyword evidence="2" id="KW-0229">DNA integration</keyword>
<dbReference type="GO" id="GO:0015074">
    <property type="term" value="P:DNA integration"/>
    <property type="evidence" value="ECO:0007669"/>
    <property type="project" value="UniProtKB-KW"/>
</dbReference>
<evidence type="ECO:0000256" key="6">
    <source>
        <dbReference type="PROSITE-ProRule" id="PRU10137"/>
    </source>
</evidence>
<dbReference type="GO" id="GO:0003677">
    <property type="term" value="F:DNA binding"/>
    <property type="evidence" value="ECO:0007669"/>
    <property type="project" value="UniProtKB-KW"/>
</dbReference>
<evidence type="ECO:0000256" key="2">
    <source>
        <dbReference type="ARBA" id="ARBA00022908"/>
    </source>
</evidence>
<sequence length="207" mass="24128">MIFGYARVSSADQNLERQLKELEEYGCERIYTDKQSGKDFSRDGYKEMRSKMRFGDVLVIHDLSRFGRNKNDIMVEWKSLIDDEIDIVVLNMPILDTRKYKELEGIGQLVSDIVLSLLSWMVEEERKRIRTAQREGIEIAKSKGIYKGGKKQYHAGATGKNKIIYDEIVRLLNANESIQNIHKRVGVSRNTIYSIKRELELHNVKRD</sequence>
<evidence type="ECO:0000313" key="9">
    <source>
        <dbReference type="Proteomes" id="UP000233440"/>
    </source>
</evidence>
<proteinExistence type="inferred from homology"/>
<dbReference type="Proteomes" id="UP000233440">
    <property type="component" value="Unassembled WGS sequence"/>
</dbReference>
<evidence type="ECO:0000256" key="5">
    <source>
        <dbReference type="PIRSR" id="PIRSR606118-50"/>
    </source>
</evidence>
<dbReference type="InterPro" id="IPR006119">
    <property type="entry name" value="Resolv_N"/>
</dbReference>
<dbReference type="SUPFAM" id="SSF53041">
    <property type="entry name" value="Resolvase-like"/>
    <property type="match status" value="1"/>
</dbReference>
<dbReference type="EMBL" id="PIQO01000023">
    <property type="protein sequence ID" value="PKR83035.1"/>
    <property type="molecule type" value="Genomic_DNA"/>
</dbReference>
<comment type="similarity">
    <text evidence="1">Belongs to the site-specific recombinase resolvase family.</text>
</comment>
<gene>
    <name evidence="8" type="ORF">CWO92_21080</name>
</gene>
<dbReference type="CDD" id="cd03768">
    <property type="entry name" value="SR_ResInv"/>
    <property type="match status" value="1"/>
</dbReference>
<feature type="domain" description="Resolvase/invertase-type recombinase catalytic" evidence="7">
    <location>
        <begin position="1"/>
        <end position="144"/>
    </location>
</feature>
<accession>A0A2N3LEM1</accession>
<dbReference type="InterPro" id="IPR006118">
    <property type="entry name" value="Recombinase_CS"/>
</dbReference>
<dbReference type="AlphaFoldDB" id="A0A2N3LEM1"/>
<evidence type="ECO:0000259" key="7">
    <source>
        <dbReference type="PROSITE" id="PS51736"/>
    </source>
</evidence>
<dbReference type="PANTHER" id="PTHR30461">
    <property type="entry name" value="DNA-INVERTASE FROM LAMBDOID PROPHAGE"/>
    <property type="match status" value="1"/>
</dbReference>
<protein>
    <submittedName>
        <fullName evidence="8">Recombinase</fullName>
    </submittedName>
</protein>
<dbReference type="GO" id="GO:0000150">
    <property type="term" value="F:DNA strand exchange activity"/>
    <property type="evidence" value="ECO:0007669"/>
    <property type="project" value="InterPro"/>
</dbReference>
<keyword evidence="3" id="KW-0238">DNA-binding</keyword>
<dbReference type="OrthoDB" id="9797501at2"/>
<keyword evidence="9" id="KW-1185">Reference proteome</keyword>
<evidence type="ECO:0000256" key="3">
    <source>
        <dbReference type="ARBA" id="ARBA00023125"/>
    </source>
</evidence>
<dbReference type="InterPro" id="IPR050639">
    <property type="entry name" value="SSR_resolvase"/>
</dbReference>
<dbReference type="PROSITE" id="PS00397">
    <property type="entry name" value="RECOMBINASES_1"/>
    <property type="match status" value="1"/>
</dbReference>
<keyword evidence="4" id="KW-0233">DNA recombination</keyword>